<feature type="signal peptide" evidence="2">
    <location>
        <begin position="1"/>
        <end position="31"/>
    </location>
</feature>
<gene>
    <name evidence="3" type="ORF">A1332_18430</name>
</gene>
<keyword evidence="1" id="KW-1133">Transmembrane helix</keyword>
<keyword evidence="1" id="KW-0812">Transmembrane</keyword>
<keyword evidence="2" id="KW-0732">Signal</keyword>
<dbReference type="OrthoDB" id="7061854at2"/>
<keyword evidence="1" id="KW-0472">Membrane</keyword>
<evidence type="ECO:0008006" key="5">
    <source>
        <dbReference type="Google" id="ProtNLM"/>
    </source>
</evidence>
<organism evidence="3 4">
    <name type="scientific">Methylomonas methanica</name>
    <dbReference type="NCBI Taxonomy" id="421"/>
    <lineage>
        <taxon>Bacteria</taxon>
        <taxon>Pseudomonadati</taxon>
        <taxon>Pseudomonadota</taxon>
        <taxon>Gammaproteobacteria</taxon>
        <taxon>Methylococcales</taxon>
        <taxon>Methylococcaceae</taxon>
        <taxon>Methylomonas</taxon>
    </lineage>
</organism>
<feature type="chain" id="PRO_5008067678" description="Secreted protein" evidence="2">
    <location>
        <begin position="32"/>
        <end position="195"/>
    </location>
</feature>
<evidence type="ECO:0000313" key="3">
    <source>
        <dbReference type="EMBL" id="OAI00856.1"/>
    </source>
</evidence>
<evidence type="ECO:0000256" key="2">
    <source>
        <dbReference type="SAM" id="SignalP"/>
    </source>
</evidence>
<dbReference type="EMBL" id="LUUG01000095">
    <property type="protein sequence ID" value="OAI00856.1"/>
    <property type="molecule type" value="Genomic_DNA"/>
</dbReference>
<dbReference type="Proteomes" id="UP000078090">
    <property type="component" value="Unassembled WGS sequence"/>
</dbReference>
<protein>
    <recommendedName>
        <fullName evidence="5">Secreted protein</fullName>
    </recommendedName>
</protein>
<accession>A0A177M545</accession>
<evidence type="ECO:0000256" key="1">
    <source>
        <dbReference type="SAM" id="Phobius"/>
    </source>
</evidence>
<proteinExistence type="predicted"/>
<dbReference type="AlphaFoldDB" id="A0A177M545"/>
<evidence type="ECO:0000313" key="4">
    <source>
        <dbReference type="Proteomes" id="UP000078090"/>
    </source>
</evidence>
<dbReference type="RefSeq" id="WP_064009777.1">
    <property type="nucleotide sequence ID" value="NZ_LUUG01000095.1"/>
</dbReference>
<comment type="caution">
    <text evidence="3">The sequence shown here is derived from an EMBL/GenBank/DDBJ whole genome shotgun (WGS) entry which is preliminary data.</text>
</comment>
<name>A0A177M545_METMH</name>
<sequence>MNTGHNSYKSQGARLALILALTCLLLGNAHAHRGAAEEVDNCNARVGFERVHFTAYTPTLSGNREYCNIIPGVGPTKLVFDYEGKSLRHVSVEFEITKEPDGTRVFYREPQKVKTGTANVSVDFGRYGAGNYLAHIAIVDKDKRLDTHIPFSVGLESVPGKNYTPLLITIASLSLLAYGLFRAALKLTPNRNPEA</sequence>
<reference evidence="3 4" key="1">
    <citation type="submission" date="2016-03" db="EMBL/GenBank/DDBJ databases">
        <authorList>
            <person name="Ploux O."/>
        </authorList>
    </citation>
    <scope>NUCLEOTIDE SEQUENCE [LARGE SCALE GENOMIC DNA]</scope>
    <source>
        <strain evidence="3 4">R-45363</strain>
    </source>
</reference>
<feature type="transmembrane region" description="Helical" evidence="1">
    <location>
        <begin position="163"/>
        <end position="181"/>
    </location>
</feature>